<dbReference type="Pfam" id="PF02362">
    <property type="entry name" value="B3"/>
    <property type="match status" value="1"/>
</dbReference>
<dbReference type="EMBL" id="CACTIH010007579">
    <property type="protein sequence ID" value="CAA3015907.1"/>
    <property type="molecule type" value="Genomic_DNA"/>
</dbReference>
<sequence>MANTVDFFKCYNPKTSAQRLELPTAFSLQFKGPPPERAYLIDRNMNLWLVKMAKIGNDLFFCDGWEKFVQDNSVEAGDIFVFRYDGFNLFDVKLLGLSGCDKKGFGHSTNEEDGEAPVEKVTQGRPVQRPLSPYGDDIFRSGLAIRPRNPYFVTKIRKSRKDDLYIPKETIKDFQLDNLPGEMFLIDPQDRRFPAKIVRWKDERVWCKGGWKSLCAVNFVRPEDRCICEFVDGNLSIKFVRGNN</sequence>
<evidence type="ECO:0000256" key="2">
    <source>
        <dbReference type="ARBA" id="ARBA00023015"/>
    </source>
</evidence>
<dbReference type="InterPro" id="IPR050655">
    <property type="entry name" value="Plant_B3_domain"/>
</dbReference>
<dbReference type="AlphaFoldDB" id="A0A8S0UE61"/>
<keyword evidence="5" id="KW-0539">Nucleus</keyword>
<evidence type="ECO:0000256" key="4">
    <source>
        <dbReference type="ARBA" id="ARBA00023163"/>
    </source>
</evidence>
<feature type="domain" description="TF-B3" evidence="6">
    <location>
        <begin position="5"/>
        <end position="98"/>
    </location>
</feature>
<comment type="subcellular location">
    <subcellularLocation>
        <location evidence="1">Nucleus</location>
    </subcellularLocation>
</comment>
<proteinExistence type="predicted"/>
<keyword evidence="3" id="KW-0238">DNA-binding</keyword>
<gene>
    <name evidence="7" type="ORF">OLEA9_A016024</name>
</gene>
<organism evidence="7 8">
    <name type="scientific">Olea europaea subsp. europaea</name>
    <dbReference type="NCBI Taxonomy" id="158383"/>
    <lineage>
        <taxon>Eukaryota</taxon>
        <taxon>Viridiplantae</taxon>
        <taxon>Streptophyta</taxon>
        <taxon>Embryophyta</taxon>
        <taxon>Tracheophyta</taxon>
        <taxon>Spermatophyta</taxon>
        <taxon>Magnoliopsida</taxon>
        <taxon>eudicotyledons</taxon>
        <taxon>Gunneridae</taxon>
        <taxon>Pentapetalae</taxon>
        <taxon>asterids</taxon>
        <taxon>lamiids</taxon>
        <taxon>Lamiales</taxon>
        <taxon>Oleaceae</taxon>
        <taxon>Oleeae</taxon>
        <taxon>Olea</taxon>
    </lineage>
</organism>
<evidence type="ECO:0000313" key="8">
    <source>
        <dbReference type="Proteomes" id="UP000594638"/>
    </source>
</evidence>
<dbReference type="CDD" id="cd10017">
    <property type="entry name" value="B3_DNA"/>
    <property type="match status" value="2"/>
</dbReference>
<keyword evidence="4" id="KW-0804">Transcription</keyword>
<keyword evidence="8" id="KW-1185">Reference proteome</keyword>
<protein>
    <submittedName>
        <fullName evidence="7">B3 domain-containing At5g60140-like</fullName>
    </submittedName>
</protein>
<dbReference type="Proteomes" id="UP000594638">
    <property type="component" value="Unassembled WGS sequence"/>
</dbReference>
<evidence type="ECO:0000256" key="1">
    <source>
        <dbReference type="ARBA" id="ARBA00004123"/>
    </source>
</evidence>
<dbReference type="PANTHER" id="PTHR31920">
    <property type="entry name" value="B3 DOMAIN-CONTAINING"/>
    <property type="match status" value="1"/>
</dbReference>
<dbReference type="InterPro" id="IPR015300">
    <property type="entry name" value="DNA-bd_pseudobarrel_sf"/>
</dbReference>
<accession>A0A8S0UE61</accession>
<name>A0A8S0UE61_OLEEU</name>
<keyword evidence="2" id="KW-0805">Transcription regulation</keyword>
<dbReference type="SMART" id="SM01019">
    <property type="entry name" value="B3"/>
    <property type="match status" value="2"/>
</dbReference>
<evidence type="ECO:0000256" key="5">
    <source>
        <dbReference type="ARBA" id="ARBA00023242"/>
    </source>
</evidence>
<comment type="caution">
    <text evidence="7">The sequence shown here is derived from an EMBL/GenBank/DDBJ whole genome shotgun (WGS) entry which is preliminary data.</text>
</comment>
<dbReference type="InterPro" id="IPR003340">
    <property type="entry name" value="B3_DNA-bd"/>
</dbReference>
<evidence type="ECO:0000256" key="3">
    <source>
        <dbReference type="ARBA" id="ARBA00023125"/>
    </source>
</evidence>
<evidence type="ECO:0000259" key="6">
    <source>
        <dbReference type="PROSITE" id="PS50863"/>
    </source>
</evidence>
<dbReference type="GO" id="GO:0005634">
    <property type="term" value="C:nucleus"/>
    <property type="evidence" value="ECO:0007669"/>
    <property type="project" value="UniProtKB-SubCell"/>
</dbReference>
<dbReference type="OrthoDB" id="906243at2759"/>
<dbReference type="PANTHER" id="PTHR31920:SF135">
    <property type="entry name" value="B3 DOMAIN-CONTAINING PROTEIN OS03G0621600-RELATED"/>
    <property type="match status" value="1"/>
</dbReference>
<dbReference type="Gramene" id="OE9A016024T1">
    <property type="protein sequence ID" value="OE9A016024C1"/>
    <property type="gene ID" value="OE9A016024"/>
</dbReference>
<evidence type="ECO:0000313" key="7">
    <source>
        <dbReference type="EMBL" id="CAA3015907.1"/>
    </source>
</evidence>
<dbReference type="SUPFAM" id="SSF101936">
    <property type="entry name" value="DNA-binding pseudobarrel domain"/>
    <property type="match status" value="2"/>
</dbReference>
<dbReference type="GO" id="GO:0003677">
    <property type="term" value="F:DNA binding"/>
    <property type="evidence" value="ECO:0007669"/>
    <property type="project" value="UniProtKB-KW"/>
</dbReference>
<dbReference type="Gene3D" id="2.40.330.10">
    <property type="entry name" value="DNA-binding pseudobarrel domain"/>
    <property type="match status" value="2"/>
</dbReference>
<dbReference type="PROSITE" id="PS50863">
    <property type="entry name" value="B3"/>
    <property type="match status" value="1"/>
</dbReference>
<reference evidence="7 8" key="1">
    <citation type="submission" date="2019-12" db="EMBL/GenBank/DDBJ databases">
        <authorList>
            <person name="Alioto T."/>
            <person name="Alioto T."/>
            <person name="Gomez Garrido J."/>
        </authorList>
    </citation>
    <scope>NUCLEOTIDE SEQUENCE [LARGE SCALE GENOMIC DNA]</scope>
</reference>